<name>A0A644VJ35_9ZZZZ</name>
<protein>
    <submittedName>
        <fullName evidence="1">Uncharacterized protein</fullName>
    </submittedName>
</protein>
<comment type="caution">
    <text evidence="1">The sequence shown here is derived from an EMBL/GenBank/DDBJ whole genome shotgun (WGS) entry which is preliminary data.</text>
</comment>
<proteinExistence type="predicted"/>
<organism evidence="1">
    <name type="scientific">bioreactor metagenome</name>
    <dbReference type="NCBI Taxonomy" id="1076179"/>
    <lineage>
        <taxon>unclassified sequences</taxon>
        <taxon>metagenomes</taxon>
        <taxon>ecological metagenomes</taxon>
    </lineage>
</organism>
<reference evidence="1" key="1">
    <citation type="submission" date="2019-08" db="EMBL/GenBank/DDBJ databases">
        <authorList>
            <person name="Kucharzyk K."/>
            <person name="Murdoch R.W."/>
            <person name="Higgins S."/>
            <person name="Loffler F."/>
        </authorList>
    </citation>
    <scope>NUCLEOTIDE SEQUENCE</scope>
</reference>
<accession>A0A644VJ35</accession>
<evidence type="ECO:0000313" key="1">
    <source>
        <dbReference type="EMBL" id="MPL91220.1"/>
    </source>
</evidence>
<sequence length="69" mass="7446">MGADALFPLTDASPRHHVLPFHGSLLHRVNEPENKGKPGREGFAAGLFAPFQGNLQIVGGNRQNEQDEG</sequence>
<dbReference type="EMBL" id="VSSQ01000323">
    <property type="protein sequence ID" value="MPL91220.1"/>
    <property type="molecule type" value="Genomic_DNA"/>
</dbReference>
<gene>
    <name evidence="1" type="ORF">SDC9_37286</name>
</gene>
<dbReference type="AlphaFoldDB" id="A0A644VJ35"/>